<dbReference type="InterPro" id="IPR016092">
    <property type="entry name" value="ATAP"/>
</dbReference>
<evidence type="ECO:0000259" key="3">
    <source>
        <dbReference type="Pfam" id="PF01521"/>
    </source>
</evidence>
<reference evidence="4 5" key="1">
    <citation type="submission" date="2022-05" db="EMBL/GenBank/DDBJ databases">
        <authorList>
            <consortium name="Genoscope - CEA"/>
            <person name="William W."/>
        </authorList>
    </citation>
    <scope>NUCLEOTIDE SEQUENCE [LARGE SCALE GENOMIC DNA]</scope>
</reference>
<dbReference type="InterPro" id="IPR050322">
    <property type="entry name" value="Fe-S_cluster_asmbl/transfer"/>
</dbReference>
<dbReference type="Pfam" id="PF01521">
    <property type="entry name" value="Fe-S_biosyn"/>
    <property type="match status" value="1"/>
</dbReference>
<dbReference type="PROSITE" id="PS01152">
    <property type="entry name" value="HESB"/>
    <property type="match status" value="1"/>
</dbReference>
<evidence type="ECO:0000256" key="2">
    <source>
        <dbReference type="ARBA" id="ARBA00039743"/>
    </source>
</evidence>
<dbReference type="PANTHER" id="PTHR10072:SF41">
    <property type="entry name" value="IRON-SULFUR CLUSTER ASSEMBLY 1 HOMOLOG, MITOCHONDRIAL"/>
    <property type="match status" value="1"/>
</dbReference>
<proteinExistence type="inferred from homology"/>
<dbReference type="InterPro" id="IPR000361">
    <property type="entry name" value="ATAP_core_dom"/>
</dbReference>
<evidence type="ECO:0000256" key="1">
    <source>
        <dbReference type="ARBA" id="ARBA00006718"/>
    </source>
</evidence>
<protein>
    <recommendedName>
        <fullName evidence="2">Iron-sulfur cluster assembly 1 homolog, mitochondrial</fullName>
    </recommendedName>
</protein>
<sequence length="144" mass="15536">MTSECCVMQEISKMAARTAVGATIRAVSKPRKFAARKAAITLTPAAVGKLKTLLNTDAGNTALKIGVKQKGCNGMQYTLDYAKEKGKFDEEVNQDGVKIFIDSKAQLSLLGTEMDYTESKLSSEFVFNNPNIKGTCGCGESFHL</sequence>
<dbReference type="NCBIfam" id="TIGR00049">
    <property type="entry name" value="iron-sulfur cluster assembly accessory protein"/>
    <property type="match status" value="1"/>
</dbReference>
<dbReference type="PANTHER" id="PTHR10072">
    <property type="entry name" value="IRON-SULFUR CLUSTER ASSEMBLY PROTEIN"/>
    <property type="match status" value="1"/>
</dbReference>
<evidence type="ECO:0000313" key="4">
    <source>
        <dbReference type="EMBL" id="CAH3130691.1"/>
    </source>
</evidence>
<name>A0ABN8P2G6_9CNID</name>
<dbReference type="Gene3D" id="2.60.300.12">
    <property type="entry name" value="HesB-like domain"/>
    <property type="match status" value="1"/>
</dbReference>
<accession>A0ABN8P2G6</accession>
<comment type="similarity">
    <text evidence="1">Belongs to the HesB/IscA family.</text>
</comment>
<dbReference type="EMBL" id="CALNXK010000048">
    <property type="protein sequence ID" value="CAH3130691.1"/>
    <property type="molecule type" value="Genomic_DNA"/>
</dbReference>
<feature type="domain" description="Core" evidence="3">
    <location>
        <begin position="40"/>
        <end position="140"/>
    </location>
</feature>
<gene>
    <name evidence="4" type="ORF">PLOB_00034779</name>
</gene>
<dbReference type="InterPro" id="IPR017870">
    <property type="entry name" value="FeS_cluster_insertion_CS"/>
</dbReference>
<dbReference type="InterPro" id="IPR035903">
    <property type="entry name" value="HesB-like_dom_sf"/>
</dbReference>
<dbReference type="Proteomes" id="UP001159405">
    <property type="component" value="Unassembled WGS sequence"/>
</dbReference>
<evidence type="ECO:0000313" key="5">
    <source>
        <dbReference type="Proteomes" id="UP001159405"/>
    </source>
</evidence>
<keyword evidence="5" id="KW-1185">Reference proteome</keyword>
<organism evidence="4 5">
    <name type="scientific">Porites lobata</name>
    <dbReference type="NCBI Taxonomy" id="104759"/>
    <lineage>
        <taxon>Eukaryota</taxon>
        <taxon>Metazoa</taxon>
        <taxon>Cnidaria</taxon>
        <taxon>Anthozoa</taxon>
        <taxon>Hexacorallia</taxon>
        <taxon>Scleractinia</taxon>
        <taxon>Fungiina</taxon>
        <taxon>Poritidae</taxon>
        <taxon>Porites</taxon>
    </lineage>
</organism>
<dbReference type="SUPFAM" id="SSF89360">
    <property type="entry name" value="HesB-like domain"/>
    <property type="match status" value="1"/>
</dbReference>
<comment type="caution">
    <text evidence="4">The sequence shown here is derived from an EMBL/GenBank/DDBJ whole genome shotgun (WGS) entry which is preliminary data.</text>
</comment>